<feature type="compositionally biased region" description="Basic residues" evidence="1">
    <location>
        <begin position="255"/>
        <end position="265"/>
    </location>
</feature>
<dbReference type="EMBL" id="MCFA01000013">
    <property type="protein sequence ID" value="ORY17350.1"/>
    <property type="molecule type" value="Genomic_DNA"/>
</dbReference>
<evidence type="ECO:0000256" key="1">
    <source>
        <dbReference type="SAM" id="MobiDB-lite"/>
    </source>
</evidence>
<name>A0A1Y2A4U0_9PLEO</name>
<keyword evidence="3" id="KW-1185">Reference proteome</keyword>
<reference evidence="2 3" key="1">
    <citation type="submission" date="2016-07" db="EMBL/GenBank/DDBJ databases">
        <title>Pervasive Adenine N6-methylation of Active Genes in Fungi.</title>
        <authorList>
            <consortium name="DOE Joint Genome Institute"/>
            <person name="Mondo S.J."/>
            <person name="Dannebaum R.O."/>
            <person name="Kuo R.C."/>
            <person name="Labutti K."/>
            <person name="Haridas S."/>
            <person name="Kuo A."/>
            <person name="Salamov A."/>
            <person name="Ahrendt S.R."/>
            <person name="Lipzen A."/>
            <person name="Sullivan W."/>
            <person name="Andreopoulos W.B."/>
            <person name="Clum A."/>
            <person name="Lindquist E."/>
            <person name="Daum C."/>
            <person name="Ramamoorthy G.K."/>
            <person name="Gryganskyi A."/>
            <person name="Culley D."/>
            <person name="Magnuson J.K."/>
            <person name="James T.Y."/>
            <person name="O'Malley M.A."/>
            <person name="Stajich J.E."/>
            <person name="Spatafora J.W."/>
            <person name="Visel A."/>
            <person name="Grigoriev I.V."/>
        </authorList>
    </citation>
    <scope>NUCLEOTIDE SEQUENCE [LARGE SCALE GENOMIC DNA]</scope>
    <source>
        <strain evidence="2 3">CBS 115471</strain>
    </source>
</reference>
<evidence type="ECO:0000313" key="2">
    <source>
        <dbReference type="EMBL" id="ORY17350.1"/>
    </source>
</evidence>
<feature type="region of interest" description="Disordered" evidence="1">
    <location>
        <begin position="103"/>
        <end position="128"/>
    </location>
</feature>
<protein>
    <submittedName>
        <fullName evidence="2">Uncharacterized protein</fullName>
    </submittedName>
</protein>
<comment type="caution">
    <text evidence="2">The sequence shown here is derived from an EMBL/GenBank/DDBJ whole genome shotgun (WGS) entry which is preliminary data.</text>
</comment>
<dbReference type="Proteomes" id="UP000193144">
    <property type="component" value="Unassembled WGS sequence"/>
</dbReference>
<sequence length="265" mass="28311">MSPCIPGPSSTPAPPTWTASACCSRVPVSAPPRPLLSQQEQTPAPTAPMPAERELHRKKLRGVAGQPVSGDVLHVDRSTRERPWPGALPFGSARIMAVARSRLHHRRRPRGPPTAGPGAQGVEDEPHTRNSPLAIEAAGRLPAAPATPAFLFSARTALQCDFVGARRPTTAGHSVAQQQRRRHDSPSLLLTGGQQFVAGRAKGPASYAIISQGLSITVASNLWAPACHGSRASSRDWQGRPILSQSSSKFDPATRYRKRTLCPRP</sequence>
<proteinExistence type="predicted"/>
<organism evidence="2 3">
    <name type="scientific">Clohesyomyces aquaticus</name>
    <dbReference type="NCBI Taxonomy" id="1231657"/>
    <lineage>
        <taxon>Eukaryota</taxon>
        <taxon>Fungi</taxon>
        <taxon>Dikarya</taxon>
        <taxon>Ascomycota</taxon>
        <taxon>Pezizomycotina</taxon>
        <taxon>Dothideomycetes</taxon>
        <taxon>Pleosporomycetidae</taxon>
        <taxon>Pleosporales</taxon>
        <taxon>Lindgomycetaceae</taxon>
        <taxon>Clohesyomyces</taxon>
    </lineage>
</organism>
<accession>A0A1Y2A4U0</accession>
<dbReference type="AlphaFoldDB" id="A0A1Y2A4U0"/>
<feature type="region of interest" description="Disordered" evidence="1">
    <location>
        <begin position="27"/>
        <end position="53"/>
    </location>
</feature>
<gene>
    <name evidence="2" type="ORF">BCR34DRAFT_633630</name>
</gene>
<feature type="region of interest" description="Disordered" evidence="1">
    <location>
        <begin position="230"/>
        <end position="265"/>
    </location>
</feature>
<evidence type="ECO:0000313" key="3">
    <source>
        <dbReference type="Proteomes" id="UP000193144"/>
    </source>
</evidence>